<feature type="signal peptide" evidence="5">
    <location>
        <begin position="1"/>
        <end position="25"/>
    </location>
</feature>
<dbReference type="EMBL" id="FOCT01000001">
    <property type="protein sequence ID" value="SEM73702.1"/>
    <property type="molecule type" value="Genomic_DNA"/>
</dbReference>
<accession>A0A1H8ASK0</accession>
<evidence type="ECO:0000313" key="8">
    <source>
        <dbReference type="Proteomes" id="UP000183898"/>
    </source>
</evidence>
<evidence type="ECO:0000256" key="4">
    <source>
        <dbReference type="PROSITE-ProRule" id="PRU00433"/>
    </source>
</evidence>
<keyword evidence="2 4" id="KW-0479">Metal-binding</keyword>
<gene>
    <name evidence="7" type="ORF">SAMN05216404_10117</name>
</gene>
<dbReference type="AlphaFoldDB" id="A0A1H8ASK0"/>
<dbReference type="Pfam" id="PF13442">
    <property type="entry name" value="Cytochrome_CBB3"/>
    <property type="match status" value="1"/>
</dbReference>
<evidence type="ECO:0000256" key="5">
    <source>
        <dbReference type="SAM" id="SignalP"/>
    </source>
</evidence>
<evidence type="ECO:0000256" key="2">
    <source>
        <dbReference type="ARBA" id="ARBA00022723"/>
    </source>
</evidence>
<dbReference type="RefSeq" id="WP_081353597.1">
    <property type="nucleotide sequence ID" value="NZ_FOCT01000001.1"/>
</dbReference>
<feature type="chain" id="PRO_5010213010" evidence="5">
    <location>
        <begin position="26"/>
        <end position="109"/>
    </location>
</feature>
<name>A0A1H8ASK0_9PROT</name>
<feature type="domain" description="Cytochrome c" evidence="6">
    <location>
        <begin position="40"/>
        <end position="109"/>
    </location>
</feature>
<sequence>MRKTKPMRTATVLMLSISVAASVMADMARAATETNADKGFRWRDGAEVYSKVCSYCHQGQVGPRLFGRELPPEYIRAIVRNGSRAMPPFRPSEIDDESLAKLAEYIQRN</sequence>
<organism evidence="7 8">
    <name type="scientific">Nitrosospira multiformis</name>
    <dbReference type="NCBI Taxonomy" id="1231"/>
    <lineage>
        <taxon>Bacteria</taxon>
        <taxon>Pseudomonadati</taxon>
        <taxon>Pseudomonadota</taxon>
        <taxon>Betaproteobacteria</taxon>
        <taxon>Nitrosomonadales</taxon>
        <taxon>Nitrosomonadaceae</taxon>
        <taxon>Nitrosospira</taxon>
    </lineage>
</organism>
<evidence type="ECO:0000313" key="7">
    <source>
        <dbReference type="EMBL" id="SEM73702.1"/>
    </source>
</evidence>
<dbReference type="SUPFAM" id="SSF46626">
    <property type="entry name" value="Cytochrome c"/>
    <property type="match status" value="1"/>
</dbReference>
<keyword evidence="1 4" id="KW-0349">Heme</keyword>
<dbReference type="Gene3D" id="1.10.760.10">
    <property type="entry name" value="Cytochrome c-like domain"/>
    <property type="match status" value="1"/>
</dbReference>
<dbReference type="GO" id="GO:0020037">
    <property type="term" value="F:heme binding"/>
    <property type="evidence" value="ECO:0007669"/>
    <property type="project" value="InterPro"/>
</dbReference>
<keyword evidence="3 4" id="KW-0408">Iron</keyword>
<dbReference type="GO" id="GO:0009055">
    <property type="term" value="F:electron transfer activity"/>
    <property type="evidence" value="ECO:0007669"/>
    <property type="project" value="InterPro"/>
</dbReference>
<evidence type="ECO:0000256" key="3">
    <source>
        <dbReference type="ARBA" id="ARBA00023004"/>
    </source>
</evidence>
<protein>
    <submittedName>
        <fullName evidence="7">Cytochrome c, mono-and diheme variants</fullName>
    </submittedName>
</protein>
<keyword evidence="5" id="KW-0732">Signal</keyword>
<proteinExistence type="predicted"/>
<dbReference type="InterPro" id="IPR009056">
    <property type="entry name" value="Cyt_c-like_dom"/>
</dbReference>
<evidence type="ECO:0000256" key="1">
    <source>
        <dbReference type="ARBA" id="ARBA00022617"/>
    </source>
</evidence>
<evidence type="ECO:0000259" key="6">
    <source>
        <dbReference type="PROSITE" id="PS51007"/>
    </source>
</evidence>
<dbReference type="InterPro" id="IPR036909">
    <property type="entry name" value="Cyt_c-like_dom_sf"/>
</dbReference>
<dbReference type="PROSITE" id="PS51007">
    <property type="entry name" value="CYTC"/>
    <property type="match status" value="1"/>
</dbReference>
<dbReference type="Proteomes" id="UP000183898">
    <property type="component" value="Unassembled WGS sequence"/>
</dbReference>
<dbReference type="GO" id="GO:0046872">
    <property type="term" value="F:metal ion binding"/>
    <property type="evidence" value="ECO:0007669"/>
    <property type="project" value="UniProtKB-KW"/>
</dbReference>
<reference evidence="7 8" key="1">
    <citation type="submission" date="2016-10" db="EMBL/GenBank/DDBJ databases">
        <authorList>
            <person name="de Groot N.N."/>
        </authorList>
    </citation>
    <scope>NUCLEOTIDE SEQUENCE [LARGE SCALE GENOMIC DNA]</scope>
    <source>
        <strain evidence="7 8">Nl18</strain>
    </source>
</reference>